<evidence type="ECO:0000256" key="5">
    <source>
        <dbReference type="RuleBase" id="RU000660"/>
    </source>
</evidence>
<dbReference type="AlphaFoldDB" id="A0A0G1IF54"/>
<comment type="similarity">
    <text evidence="1 5">Belongs to the bacterial ribosomal protein bL17 family.</text>
</comment>
<dbReference type="InterPro" id="IPR047859">
    <property type="entry name" value="Ribosomal_bL17_CS"/>
</dbReference>
<evidence type="ECO:0000256" key="4">
    <source>
        <dbReference type="ARBA" id="ARBA00035494"/>
    </source>
</evidence>
<evidence type="ECO:0000256" key="2">
    <source>
        <dbReference type="ARBA" id="ARBA00022980"/>
    </source>
</evidence>
<dbReference type="InterPro" id="IPR036373">
    <property type="entry name" value="Ribosomal_bL17_sf"/>
</dbReference>
<dbReference type="EMBL" id="LCIN01000004">
    <property type="protein sequence ID" value="KKT57443.1"/>
    <property type="molecule type" value="Genomic_DNA"/>
</dbReference>
<evidence type="ECO:0000256" key="6">
    <source>
        <dbReference type="RuleBase" id="RU000661"/>
    </source>
</evidence>
<dbReference type="InterPro" id="IPR000456">
    <property type="entry name" value="Ribosomal_bL17"/>
</dbReference>
<dbReference type="PROSITE" id="PS01167">
    <property type="entry name" value="RIBOSOMAL_L17"/>
    <property type="match status" value="1"/>
</dbReference>
<evidence type="ECO:0000313" key="7">
    <source>
        <dbReference type="EMBL" id="KKT57443.1"/>
    </source>
</evidence>
<proteinExistence type="inferred from homology"/>
<reference evidence="7 8" key="1">
    <citation type="journal article" date="2015" name="Nature">
        <title>rRNA introns, odd ribosomes, and small enigmatic genomes across a large radiation of phyla.</title>
        <authorList>
            <person name="Brown C.T."/>
            <person name="Hug L.A."/>
            <person name="Thomas B.C."/>
            <person name="Sharon I."/>
            <person name="Castelle C.J."/>
            <person name="Singh A."/>
            <person name="Wilkins M.J."/>
            <person name="Williams K.H."/>
            <person name="Banfield J.F."/>
        </authorList>
    </citation>
    <scope>NUCLEOTIDE SEQUENCE [LARGE SCALE GENOMIC DNA]</scope>
</reference>
<name>A0A0G1IF54_9BACT</name>
<dbReference type="GO" id="GO:0006412">
    <property type="term" value="P:translation"/>
    <property type="evidence" value="ECO:0007669"/>
    <property type="project" value="InterPro"/>
</dbReference>
<dbReference type="NCBIfam" id="TIGR00059">
    <property type="entry name" value="L17"/>
    <property type="match status" value="1"/>
</dbReference>
<evidence type="ECO:0000313" key="8">
    <source>
        <dbReference type="Proteomes" id="UP000033977"/>
    </source>
</evidence>
<dbReference type="GO" id="GO:0015934">
    <property type="term" value="C:large ribosomal subunit"/>
    <property type="evidence" value="ECO:0007669"/>
    <property type="project" value="TreeGrafter"/>
</dbReference>
<keyword evidence="2 5" id="KW-0689">Ribosomal protein</keyword>
<sequence>MKGKIKTTIARAKELRSVAERLVTRAKRHQAHSAEYRELRKNLPKAAAQKLVKDIAPKYKERNGGYTRIIKLPPRKGDAAKMAFIEFI</sequence>
<gene>
    <name evidence="7" type="ORF">UW49_C0004G0058</name>
</gene>
<organism evidence="7 8">
    <name type="scientific">Candidatus Giovannonibacteria bacterium GW2011_GWB1_44_23</name>
    <dbReference type="NCBI Taxonomy" id="1618652"/>
    <lineage>
        <taxon>Bacteria</taxon>
        <taxon>Candidatus Giovannoniibacteriota</taxon>
    </lineage>
</organism>
<accession>A0A0G1IF54</accession>
<dbReference type="Gene3D" id="3.90.1030.10">
    <property type="entry name" value="Ribosomal protein L17"/>
    <property type="match status" value="1"/>
</dbReference>
<dbReference type="Pfam" id="PF01196">
    <property type="entry name" value="Ribosomal_L17"/>
    <property type="match status" value="1"/>
</dbReference>
<dbReference type="GO" id="GO:0003735">
    <property type="term" value="F:structural constituent of ribosome"/>
    <property type="evidence" value="ECO:0007669"/>
    <property type="project" value="InterPro"/>
</dbReference>
<protein>
    <recommendedName>
        <fullName evidence="4 6">50S ribosomal protein L17</fullName>
    </recommendedName>
</protein>
<dbReference type="SUPFAM" id="SSF64263">
    <property type="entry name" value="Prokaryotic ribosomal protein L17"/>
    <property type="match status" value="1"/>
</dbReference>
<dbReference type="PATRIC" id="fig|1618652.3.peg.336"/>
<keyword evidence="3 5" id="KW-0687">Ribonucleoprotein</keyword>
<dbReference type="Proteomes" id="UP000033977">
    <property type="component" value="Unassembled WGS sequence"/>
</dbReference>
<dbReference type="PANTHER" id="PTHR14413:SF16">
    <property type="entry name" value="LARGE RIBOSOMAL SUBUNIT PROTEIN BL17M"/>
    <property type="match status" value="1"/>
</dbReference>
<evidence type="ECO:0000256" key="3">
    <source>
        <dbReference type="ARBA" id="ARBA00023274"/>
    </source>
</evidence>
<dbReference type="PANTHER" id="PTHR14413">
    <property type="entry name" value="RIBOSOMAL PROTEIN L17"/>
    <property type="match status" value="1"/>
</dbReference>
<comment type="caution">
    <text evidence="7">The sequence shown here is derived from an EMBL/GenBank/DDBJ whole genome shotgun (WGS) entry which is preliminary data.</text>
</comment>
<evidence type="ECO:0000256" key="1">
    <source>
        <dbReference type="ARBA" id="ARBA00008777"/>
    </source>
</evidence>